<name>A0A9P1FYA9_9DINO</name>
<dbReference type="EMBL" id="CAMXCT010001557">
    <property type="protein sequence ID" value="CAI3991145.1"/>
    <property type="molecule type" value="Genomic_DNA"/>
</dbReference>
<comment type="caution">
    <text evidence="1">The sequence shown here is derived from an EMBL/GenBank/DDBJ whole genome shotgun (WGS) entry which is preliminary data.</text>
</comment>
<keyword evidence="3" id="KW-1185">Reference proteome</keyword>
<dbReference type="OrthoDB" id="415061at2759"/>
<gene>
    <name evidence="1" type="ORF">C1SCF055_LOCUS18075</name>
</gene>
<proteinExistence type="predicted"/>
<dbReference type="AlphaFoldDB" id="A0A9P1FYA9"/>
<evidence type="ECO:0000313" key="3">
    <source>
        <dbReference type="Proteomes" id="UP001152797"/>
    </source>
</evidence>
<protein>
    <submittedName>
        <fullName evidence="1">Uncharacterized protein</fullName>
    </submittedName>
</protein>
<sequence>MAPPVRRRLGSRIEAQLTENSYSWQTFCQELPYTLWNTCPLCLCGLMPVFVVCISAMCRLDYATQVTDIGAELINEMGLSYTVYYTAGCWPQSTGPLSLIHRRARCNQADFEIAASEFDAVRGTLLREKNVTKLHAKRLTAVKVTPDWRFVTFIGSLSEDIGNLYAVDAQDKDAPEAIPLLTQTQLTSLDAACELHTDSVRAVLQEAKPEQHFLKQQARLSGFKHLQVIIPGIEAVEFGGSLQGLPVQPFGTSLVYRATFSFTCRQEMSMLEAEPIQFSKLAVVDFQFKNLTGGHRQRAFAASQLRILSTDPLAPRGANQGAVVMAKRYLSHCCPRFVPSKQGAELLFVAEDVAPTSGAGRWAPVVALPTRVLAQMQLLEQTVTGRKLEEVWSDVESNLSTDQLAQAMERHEAEVLSRGAQEINAEAQMLSVGEHEMPFAPVRGCPEFVPSLYSSTQSLQEAVRSDLFESEEQRLREQRLRDQTRDSFVCMTDPSSSSVLGIDAQVLAGSLAPSPMGEVSFRQLLYNVKSLNQNLVLGGCKPIRAAGRQGHMRMEAALESVMKTLRISDDRTKYTTWLACLTSDQKARDLMRFDGIFWDLIGFYGITLARDLRPLLSGD</sequence>
<reference evidence="2" key="2">
    <citation type="submission" date="2024-04" db="EMBL/GenBank/DDBJ databases">
        <authorList>
            <person name="Chen Y."/>
            <person name="Shah S."/>
            <person name="Dougan E. K."/>
            <person name="Thang M."/>
            <person name="Chan C."/>
        </authorList>
    </citation>
    <scope>NUCLEOTIDE SEQUENCE [LARGE SCALE GENOMIC DNA]</scope>
</reference>
<accession>A0A9P1FYA9</accession>
<dbReference type="EMBL" id="CAMXCT030001557">
    <property type="protein sequence ID" value="CAL4778457.1"/>
    <property type="molecule type" value="Genomic_DNA"/>
</dbReference>
<dbReference type="Proteomes" id="UP001152797">
    <property type="component" value="Unassembled WGS sequence"/>
</dbReference>
<evidence type="ECO:0000313" key="2">
    <source>
        <dbReference type="EMBL" id="CAL1144520.1"/>
    </source>
</evidence>
<dbReference type="EMBL" id="CAMXCT020001557">
    <property type="protein sequence ID" value="CAL1144520.1"/>
    <property type="molecule type" value="Genomic_DNA"/>
</dbReference>
<organism evidence="1">
    <name type="scientific">Cladocopium goreaui</name>
    <dbReference type="NCBI Taxonomy" id="2562237"/>
    <lineage>
        <taxon>Eukaryota</taxon>
        <taxon>Sar</taxon>
        <taxon>Alveolata</taxon>
        <taxon>Dinophyceae</taxon>
        <taxon>Suessiales</taxon>
        <taxon>Symbiodiniaceae</taxon>
        <taxon>Cladocopium</taxon>
    </lineage>
</organism>
<evidence type="ECO:0000313" key="1">
    <source>
        <dbReference type="EMBL" id="CAI3991145.1"/>
    </source>
</evidence>
<reference evidence="1" key="1">
    <citation type="submission" date="2022-10" db="EMBL/GenBank/DDBJ databases">
        <authorList>
            <person name="Chen Y."/>
            <person name="Dougan E. K."/>
            <person name="Chan C."/>
            <person name="Rhodes N."/>
            <person name="Thang M."/>
        </authorList>
    </citation>
    <scope>NUCLEOTIDE SEQUENCE</scope>
</reference>